<organism evidence="2 4">
    <name type="scientific">Agaricus bisporus var. burnettii (strain JB137-S8 / ATCC MYA-4627 / FGSC 10392)</name>
    <name type="common">White button mushroom</name>
    <dbReference type="NCBI Taxonomy" id="597362"/>
    <lineage>
        <taxon>Eukaryota</taxon>
        <taxon>Fungi</taxon>
        <taxon>Dikarya</taxon>
        <taxon>Basidiomycota</taxon>
        <taxon>Agaricomycotina</taxon>
        <taxon>Agaricomycetes</taxon>
        <taxon>Agaricomycetidae</taxon>
        <taxon>Agaricales</taxon>
        <taxon>Agaricineae</taxon>
        <taxon>Agaricaceae</taxon>
        <taxon>Agaricus</taxon>
    </lineage>
</organism>
<dbReference type="HOGENOM" id="CLU_2573333_0_0_1"/>
<name>K5WRM1_AGABU</name>
<dbReference type="KEGG" id="abp:AGABI1DRAFT116860"/>
<dbReference type="RefSeq" id="XP_007336081.1">
    <property type="nucleotide sequence ID" value="XM_007336019.1"/>
</dbReference>
<accession>K5WRM1</accession>
<dbReference type="KEGG" id="abp:AGABI1DRAFT116855"/>
<protein>
    <submittedName>
        <fullName evidence="2">Uncharacterized protein</fullName>
    </submittedName>
</protein>
<dbReference type="AlphaFoldDB" id="K5WRM1"/>
<sequence length="81" mass="9140">MSSHKQPRRILKLLIAYRLGHQQVVHTASHFASIRRYLTSNSGLKDPKASRTAKLLPFQASNSLLDRRFNSSVKGQLANPQ</sequence>
<dbReference type="Proteomes" id="UP000008493">
    <property type="component" value="Unassembled WGS sequence"/>
</dbReference>
<evidence type="ECO:0000313" key="3">
    <source>
        <dbReference type="EMBL" id="EKM73658.1"/>
    </source>
</evidence>
<dbReference type="EMBL" id="JH972808">
    <property type="protein sequence ID" value="EKM73398.1"/>
    <property type="molecule type" value="Genomic_DNA"/>
</dbReference>
<reference evidence="2" key="2">
    <citation type="submission" date="2012-08" db="EMBL/GenBank/DDBJ databases">
        <title>The genome sequence of the button mushroom Agaricus bisporus reveals mechanisms governing adaptation to a humic-rich ecological niche.</title>
        <authorList>
            <consortium name="DOE Joint Genome Institute"/>
            <person name="Morin E."/>
            <person name="Kohler A."/>
            <person name="Baker A."/>
            <person name="Foulogne-Oriol M."/>
            <person name="Lombard V."/>
            <person name="Nagy L.G."/>
            <person name="Ohm R.A."/>
            <person name="Patyshakuliyeva A."/>
            <person name="Brun A."/>
            <person name="Aerts A.L."/>
            <person name="Bailey A.M."/>
            <person name="Billette C."/>
            <person name="Coutinho P.M."/>
            <person name="Deakin G."/>
            <person name="Doddapaneni H."/>
            <person name="Floudas D."/>
            <person name="Grimwood J."/>
            <person name="Hilden K."/>
            <person name="Kues U."/>
            <person name="LaButti K.M."/>
            <person name="Lapidus A."/>
            <person name="Lindquist E.A."/>
            <person name="Lucas S.M."/>
            <person name="Lundell T."/>
            <person name="Murat C."/>
            <person name="Riley R.W."/>
            <person name="Salamov A.A."/>
            <person name="Schmutz J."/>
            <person name="Subramanian V."/>
            <person name="Wosten H.A.B."/>
            <person name="Xu J."/>
            <person name="Eastwood D.C."/>
            <person name="Foster G.D."/>
            <person name="Sonnenberg A.S.M."/>
            <person name="Cullen D."/>
            <person name="de Vries R.P."/>
            <person name="Hibbett D.S."/>
            <person name="Henrissat B."/>
            <person name="Burton K.S."/>
            <person name="Kerrigan R.W."/>
            <person name="Challen M.P."/>
            <person name="Grigoriev I.V."/>
            <person name="Martin F."/>
        </authorList>
    </citation>
    <scope>NUCLEOTIDE SEQUENCE</scope>
    <source>
        <strain evidence="2">JB137-s8</strain>
    </source>
</reference>
<reference evidence="4" key="1">
    <citation type="journal article" date="2012" name="Proc. Natl. Acad. Sci. U.S.A.">
        <title>Genome sequence of the button mushroom Agaricus bisporus reveals mechanisms governing adaptation to a humic-rich ecological niche.</title>
        <authorList>
            <person name="Morin E."/>
            <person name="Kohler A."/>
            <person name="Baker A.R."/>
            <person name="Foulongne-Oriol M."/>
            <person name="Lombard V."/>
            <person name="Nagy L.G."/>
            <person name="Ohm R.A."/>
            <person name="Patyshakuliyeva A."/>
            <person name="Brun A."/>
            <person name="Aerts A.L."/>
            <person name="Bailey A.M."/>
            <person name="Billette C."/>
            <person name="Coutinho P.M."/>
            <person name="Deakin G."/>
            <person name="Doddapaneni H."/>
            <person name="Floudas D."/>
            <person name="Grimwood J."/>
            <person name="Hilden K."/>
            <person name="Kuees U."/>
            <person name="LaButti K.M."/>
            <person name="Lapidus A."/>
            <person name="Lindquist E.A."/>
            <person name="Lucas S.M."/>
            <person name="Murat C."/>
            <person name="Riley R.W."/>
            <person name="Salamov A.A."/>
            <person name="Schmutz J."/>
            <person name="Subramanian V."/>
            <person name="Woesten H.A.B."/>
            <person name="Xu J."/>
            <person name="Eastwood D.C."/>
            <person name="Foster G.D."/>
            <person name="Sonnenberg A.S."/>
            <person name="Cullen D."/>
            <person name="de Vries R.P."/>
            <person name="Lundell T."/>
            <person name="Hibbett D.S."/>
            <person name="Henrissat B."/>
            <person name="Burton K.S."/>
            <person name="Kerrigan R.W."/>
            <person name="Challen M.P."/>
            <person name="Grigoriev I.V."/>
            <person name="Martin F."/>
        </authorList>
    </citation>
    <scope>NUCLEOTIDE SEQUENCE [LARGE SCALE GENOMIC DNA]</scope>
    <source>
        <strain evidence="4">JB137-S8 / ATCC MYA-4627 / FGSC 10392</strain>
    </source>
</reference>
<keyword evidence="4" id="KW-1185">Reference proteome</keyword>
<gene>
    <name evidence="2" type="ORF">AGABI1DRAFT_116855</name>
    <name evidence="1" type="ORF">AGABI1DRAFT_116860</name>
    <name evidence="3" type="ORF">AGABI1DRAFT_123658</name>
</gene>
<dbReference type="KEGG" id="abp:AGABI1DRAFT123658"/>
<dbReference type="GeneID" id="18825275"/>
<dbReference type="InParanoid" id="K5WRM1"/>
<dbReference type="RefSeq" id="XP_007335963.1">
    <property type="nucleotide sequence ID" value="XM_007335901.1"/>
</dbReference>
<evidence type="ECO:0000313" key="1">
    <source>
        <dbReference type="EMBL" id="EKM73280.1"/>
    </source>
</evidence>
<dbReference type="EMBL" id="JH973114">
    <property type="protein sequence ID" value="EKM73280.1"/>
    <property type="molecule type" value="Genomic_DNA"/>
</dbReference>
<dbReference type="GeneID" id="18825276"/>
<evidence type="ECO:0000313" key="2">
    <source>
        <dbReference type="EMBL" id="EKM73398.1"/>
    </source>
</evidence>
<evidence type="ECO:0000313" key="4">
    <source>
        <dbReference type="Proteomes" id="UP000008493"/>
    </source>
</evidence>
<dbReference type="GeneID" id="18826017"/>
<dbReference type="EMBL" id="JH972279">
    <property type="protein sequence ID" value="EKM73658.1"/>
    <property type="molecule type" value="Genomic_DNA"/>
</dbReference>
<proteinExistence type="predicted"/>
<dbReference type="RefSeq" id="XP_007335703.1">
    <property type="nucleotide sequence ID" value="XM_007335641.1"/>
</dbReference>